<keyword evidence="1" id="KW-0812">Transmembrane</keyword>
<keyword evidence="1" id="KW-0472">Membrane</keyword>
<feature type="transmembrane region" description="Helical" evidence="1">
    <location>
        <begin position="43"/>
        <end position="60"/>
    </location>
</feature>
<comment type="caution">
    <text evidence="2">The sequence shown here is derived from an EMBL/GenBank/DDBJ whole genome shotgun (WGS) entry which is preliminary data.</text>
</comment>
<sequence>MNSKLQLSAIQSILIFLFILIGWELLALVYTPHGDNWMWGQSLIIYCVFISALISVSNIISSSFNRRGESAALIFQIMVVITYLAFNFGQRPYRSIFIATFSIAAIVLGTYLMKWFFTKQTK</sequence>
<organism evidence="2 3">
    <name type="scientific">Roseivirga echinicomitans</name>
    <dbReference type="NCBI Taxonomy" id="296218"/>
    <lineage>
        <taxon>Bacteria</taxon>
        <taxon>Pseudomonadati</taxon>
        <taxon>Bacteroidota</taxon>
        <taxon>Cytophagia</taxon>
        <taxon>Cytophagales</taxon>
        <taxon>Roseivirgaceae</taxon>
        <taxon>Roseivirga</taxon>
    </lineage>
</organism>
<feature type="transmembrane region" description="Helical" evidence="1">
    <location>
        <begin position="12"/>
        <end position="31"/>
    </location>
</feature>
<dbReference type="STRING" id="296218.AWN68_02020"/>
<accession>A0A150XXZ4</accession>
<gene>
    <name evidence="2" type="ORF">AWN68_02020</name>
</gene>
<keyword evidence="3" id="KW-1185">Reference proteome</keyword>
<feature type="transmembrane region" description="Helical" evidence="1">
    <location>
        <begin position="96"/>
        <end position="117"/>
    </location>
</feature>
<evidence type="ECO:0000313" key="2">
    <source>
        <dbReference type="EMBL" id="KYG83603.1"/>
    </source>
</evidence>
<feature type="transmembrane region" description="Helical" evidence="1">
    <location>
        <begin position="72"/>
        <end position="90"/>
    </location>
</feature>
<evidence type="ECO:0000256" key="1">
    <source>
        <dbReference type="SAM" id="Phobius"/>
    </source>
</evidence>
<name>A0A150XXZ4_9BACT</name>
<protein>
    <submittedName>
        <fullName evidence="2">Uncharacterized protein</fullName>
    </submittedName>
</protein>
<proteinExistence type="predicted"/>
<keyword evidence="1" id="KW-1133">Transmembrane helix</keyword>
<evidence type="ECO:0000313" key="3">
    <source>
        <dbReference type="Proteomes" id="UP000075615"/>
    </source>
</evidence>
<reference evidence="2 3" key="1">
    <citation type="submission" date="2016-01" db="EMBL/GenBank/DDBJ databases">
        <title>Genome sequencing of Roseivirga echinicomitans KMM 6058.</title>
        <authorList>
            <person name="Selvaratnam C."/>
            <person name="Thevarajoo S."/>
            <person name="Goh K.M."/>
            <person name="Ee R."/>
            <person name="Chan K.-G."/>
            <person name="Chong C.S."/>
        </authorList>
    </citation>
    <scope>NUCLEOTIDE SEQUENCE [LARGE SCALE GENOMIC DNA]</scope>
    <source>
        <strain evidence="2 3">KMM 6058</strain>
    </source>
</reference>
<dbReference type="EMBL" id="LRDB01000001">
    <property type="protein sequence ID" value="KYG83603.1"/>
    <property type="molecule type" value="Genomic_DNA"/>
</dbReference>
<dbReference type="Proteomes" id="UP000075615">
    <property type="component" value="Unassembled WGS sequence"/>
</dbReference>
<dbReference type="AlphaFoldDB" id="A0A150XXZ4"/>